<organism evidence="2 3">
    <name type="scientific">Candidatus Acidifodinimicrobium mancum</name>
    <dbReference type="NCBI Taxonomy" id="2898728"/>
    <lineage>
        <taxon>Archaea</taxon>
        <taxon>Candidatus Parvarchaeota</taxon>
        <taxon>Candidatus Acidifodinimicrobiaceae</taxon>
        <taxon>Candidatus Acidifodinimicrobium</taxon>
    </lineage>
</organism>
<keyword evidence="1" id="KW-0472">Membrane</keyword>
<reference evidence="2 3" key="1">
    <citation type="submission" date="2020-09" db="EMBL/GenBank/DDBJ databases">
        <title>Genomic characterization of a novel Parvarchaeota family in acid mine drainage sediments.</title>
        <authorList>
            <person name="Luo Z.-H."/>
        </authorList>
    </citation>
    <scope>NUCLEOTIDE SEQUENCE [LARGE SCALE GENOMIC DNA]</scope>
    <source>
        <strain evidence="2">TL1-5_bins.178</strain>
    </source>
</reference>
<dbReference type="Proteomes" id="UP000763484">
    <property type="component" value="Unassembled WGS sequence"/>
</dbReference>
<evidence type="ECO:0000313" key="3">
    <source>
        <dbReference type="Proteomes" id="UP000763484"/>
    </source>
</evidence>
<evidence type="ECO:0000256" key="1">
    <source>
        <dbReference type="SAM" id="Phobius"/>
    </source>
</evidence>
<keyword evidence="1" id="KW-0812">Transmembrane</keyword>
<feature type="transmembrane region" description="Helical" evidence="1">
    <location>
        <begin position="317"/>
        <end position="343"/>
    </location>
</feature>
<sequence>MKNLLVLTLLIVVFFVSIGLSNAIEISPTSATLTSNATNFLNISFYNQQNYSVSIGINLNSAEVRYGGLFDAISAKPLSFTLLPGQTQKVLFAFNTRNIFYSTPTPINISYTINGTPQSFILSVPILPSSSKQIYFYNISSSNKIYPYESLPVSLTIINSLDRTGVVVPINASIFYPNGTLESSSYSSLTLSNLGINSYSVSMKPNPQSPPGQYKISVSLNYNGFTSTASQNVDFLSYYDLVASRSSSIGVFGGTYYLTLKNEGNTPVNVSNYTLSPGSLNGILMVSKGASLGSLSSGPNGLYSSLVMLSPGQTVSLYYTVSYVIIYIIVLIIVIAIILFFYFNRKVEVVKEVVKHEASSGFIDVKVSLKVKNVSNKVIEDINLSDLTPMNALKVSIIGPREGVIQKTVDGLKLVWKEARLNPKDEFIVMYELRSKIGIVGKMELNPAVCKFRFNGNIYKRKSNSIILNIR</sequence>
<accession>A0A8T3V0E7</accession>
<protein>
    <recommendedName>
        <fullName evidence="4">DUF11 domain-containing protein</fullName>
    </recommendedName>
</protein>
<dbReference type="EMBL" id="JADFAQ010000014">
    <property type="protein sequence ID" value="MBE5727898.1"/>
    <property type="molecule type" value="Genomic_DNA"/>
</dbReference>
<gene>
    <name evidence="2" type="ORF">IHE50_00565</name>
</gene>
<evidence type="ECO:0008006" key="4">
    <source>
        <dbReference type="Google" id="ProtNLM"/>
    </source>
</evidence>
<name>A0A8T3V0E7_9ARCH</name>
<comment type="caution">
    <text evidence="2">The sequence shown here is derived from an EMBL/GenBank/DDBJ whole genome shotgun (WGS) entry which is preliminary data.</text>
</comment>
<evidence type="ECO:0000313" key="2">
    <source>
        <dbReference type="EMBL" id="MBE5727898.1"/>
    </source>
</evidence>
<dbReference type="AlphaFoldDB" id="A0A8T3V0E7"/>
<keyword evidence="1" id="KW-1133">Transmembrane helix</keyword>
<proteinExistence type="predicted"/>